<evidence type="ECO:0000313" key="2">
    <source>
        <dbReference type="Proteomes" id="UP000011585"/>
    </source>
</evidence>
<dbReference type="AlphaFoldDB" id="L9UI86"/>
<accession>L9UI86</accession>
<feature type="non-terminal residue" evidence="1">
    <location>
        <position position="1"/>
    </location>
</feature>
<sequence>RLVRRIELKGAEREVVQASVHPRAVVDTVAHFFEVFKDDARLLELTAPLHDVTTHLVESVADKPFFAPFERVVGTVFPRVLDALPHREVAVTLELDFGEVNNQHVLNAILEPIEDSLEASFRDVCSEYDYEILSSSENL</sequence>
<dbReference type="Proteomes" id="UP000011585">
    <property type="component" value="Unassembled WGS sequence"/>
</dbReference>
<dbReference type="EMBL" id="AOHT01000049">
    <property type="protein sequence ID" value="ELY24417.1"/>
    <property type="molecule type" value="Genomic_DNA"/>
</dbReference>
<evidence type="ECO:0000313" key="1">
    <source>
        <dbReference type="EMBL" id="ELY24417.1"/>
    </source>
</evidence>
<organism evidence="1 2">
    <name type="scientific">Halogeometricum borinquense (strain ATCC 700274 / DSM 11551 / JCM 10706 / KCTC 4070 / PR3)</name>
    <dbReference type="NCBI Taxonomy" id="469382"/>
    <lineage>
        <taxon>Archaea</taxon>
        <taxon>Methanobacteriati</taxon>
        <taxon>Methanobacteriota</taxon>
        <taxon>Stenosarchaea group</taxon>
        <taxon>Halobacteria</taxon>
        <taxon>Halobacteriales</taxon>
        <taxon>Haloferacaceae</taxon>
        <taxon>Halogeometricum</taxon>
    </lineage>
</organism>
<protein>
    <submittedName>
        <fullName evidence="1">Transposase IS200-family protein</fullName>
    </submittedName>
</protein>
<gene>
    <name evidence="1" type="ORF">C499_16102</name>
</gene>
<proteinExistence type="predicted"/>
<comment type="caution">
    <text evidence="1">The sequence shown here is derived from an EMBL/GenBank/DDBJ whole genome shotgun (WGS) entry which is preliminary data.</text>
</comment>
<name>L9UI86_HALBP</name>
<reference evidence="1 2" key="1">
    <citation type="journal article" date="2014" name="PLoS Genet.">
        <title>Phylogenetically driven sequencing of extremely halophilic archaea reveals strategies for static and dynamic osmo-response.</title>
        <authorList>
            <person name="Becker E.A."/>
            <person name="Seitzer P.M."/>
            <person name="Tritt A."/>
            <person name="Larsen D."/>
            <person name="Krusor M."/>
            <person name="Yao A.I."/>
            <person name="Wu D."/>
            <person name="Madern D."/>
            <person name="Eisen J.A."/>
            <person name="Darling A.E."/>
            <person name="Facciotti M.T."/>
        </authorList>
    </citation>
    <scope>NUCLEOTIDE SEQUENCE [LARGE SCALE GENOMIC DNA]</scope>
    <source>
        <strain evidence="1 2">DSM 11551</strain>
    </source>
</reference>